<protein>
    <submittedName>
        <fullName evidence="1">Uncharacterized protein</fullName>
    </submittedName>
</protein>
<proteinExistence type="predicted"/>
<comment type="caution">
    <text evidence="1">The sequence shown here is derived from an EMBL/GenBank/DDBJ whole genome shotgun (WGS) entry which is preliminary data.</text>
</comment>
<name>A0AAP0GG24_9ASPA</name>
<reference evidence="1 2" key="1">
    <citation type="journal article" date="2022" name="Nat. Plants">
        <title>Genomes of leafy and leafless Platanthera orchids illuminate the evolution of mycoheterotrophy.</title>
        <authorList>
            <person name="Li M.H."/>
            <person name="Liu K.W."/>
            <person name="Li Z."/>
            <person name="Lu H.C."/>
            <person name="Ye Q.L."/>
            <person name="Zhang D."/>
            <person name="Wang J.Y."/>
            <person name="Li Y.F."/>
            <person name="Zhong Z.M."/>
            <person name="Liu X."/>
            <person name="Yu X."/>
            <person name="Liu D.K."/>
            <person name="Tu X.D."/>
            <person name="Liu B."/>
            <person name="Hao Y."/>
            <person name="Liao X.Y."/>
            <person name="Jiang Y.T."/>
            <person name="Sun W.H."/>
            <person name="Chen J."/>
            <person name="Chen Y.Q."/>
            <person name="Ai Y."/>
            <person name="Zhai J.W."/>
            <person name="Wu S.S."/>
            <person name="Zhou Z."/>
            <person name="Hsiao Y.Y."/>
            <person name="Wu W.L."/>
            <person name="Chen Y.Y."/>
            <person name="Lin Y.F."/>
            <person name="Hsu J.L."/>
            <person name="Li C.Y."/>
            <person name="Wang Z.W."/>
            <person name="Zhao X."/>
            <person name="Zhong W.Y."/>
            <person name="Ma X.K."/>
            <person name="Ma L."/>
            <person name="Huang J."/>
            <person name="Chen G.Z."/>
            <person name="Huang M.Z."/>
            <person name="Huang L."/>
            <person name="Peng D.H."/>
            <person name="Luo Y.B."/>
            <person name="Zou S.Q."/>
            <person name="Chen S.P."/>
            <person name="Lan S."/>
            <person name="Tsai W.C."/>
            <person name="Van de Peer Y."/>
            <person name="Liu Z.J."/>
        </authorList>
    </citation>
    <scope>NUCLEOTIDE SEQUENCE [LARGE SCALE GENOMIC DNA]</scope>
    <source>
        <strain evidence="1">Lor287</strain>
    </source>
</reference>
<sequence>MPSLLKKIMRIVEGLEGRGLRMPLMKEELVLTDKLDLMLRQLDDVYHCPWRSYIDVHHSLIQSALYIPKVLAANSNTNNACQSAVCRLIQFSPTIESVQKPNMVKCNSISLCWYSPTRSSGGSGGVRLCATIESACGQGRIWEIGEGSSPFASSQPSSV</sequence>
<dbReference type="AlphaFoldDB" id="A0AAP0GG24"/>
<accession>A0AAP0GG24</accession>
<organism evidence="1 2">
    <name type="scientific">Platanthera zijinensis</name>
    <dbReference type="NCBI Taxonomy" id="2320716"/>
    <lineage>
        <taxon>Eukaryota</taxon>
        <taxon>Viridiplantae</taxon>
        <taxon>Streptophyta</taxon>
        <taxon>Embryophyta</taxon>
        <taxon>Tracheophyta</taxon>
        <taxon>Spermatophyta</taxon>
        <taxon>Magnoliopsida</taxon>
        <taxon>Liliopsida</taxon>
        <taxon>Asparagales</taxon>
        <taxon>Orchidaceae</taxon>
        <taxon>Orchidoideae</taxon>
        <taxon>Orchideae</taxon>
        <taxon>Orchidinae</taxon>
        <taxon>Platanthera</taxon>
    </lineage>
</organism>
<dbReference type="EMBL" id="JBBWWQ010000001">
    <property type="protein sequence ID" value="KAK8957990.1"/>
    <property type="molecule type" value="Genomic_DNA"/>
</dbReference>
<dbReference type="Proteomes" id="UP001418222">
    <property type="component" value="Unassembled WGS sequence"/>
</dbReference>
<keyword evidence="2" id="KW-1185">Reference proteome</keyword>
<evidence type="ECO:0000313" key="2">
    <source>
        <dbReference type="Proteomes" id="UP001418222"/>
    </source>
</evidence>
<gene>
    <name evidence="1" type="ORF">KSP39_PZI000607</name>
</gene>
<evidence type="ECO:0000313" key="1">
    <source>
        <dbReference type="EMBL" id="KAK8957990.1"/>
    </source>
</evidence>